<dbReference type="RefSeq" id="WP_014975300.1">
    <property type="nucleotide sequence ID" value="NC_018678.1"/>
</dbReference>
<evidence type="ECO:0008006" key="4">
    <source>
        <dbReference type="Google" id="ProtNLM"/>
    </source>
</evidence>
<proteinExistence type="predicted"/>
<name>A0AB32ZUG6_ALTME</name>
<reference evidence="3" key="1">
    <citation type="journal article" date="2012" name="Sci. Rep.">
        <title>Genomes of surface isolates of Alteromonas macleodii: the life of a widespread marine opportunistic copiotroph.</title>
        <authorList>
            <person name="Lopez-Perez M."/>
            <person name="Gonzaga A."/>
            <person name="Martin-Cuadrado A.B."/>
            <person name="Onyshchenko O."/>
            <person name="Ghavidel A."/>
            <person name="Ghai R."/>
            <person name="Rodriguez-Valera F."/>
        </authorList>
    </citation>
    <scope>NUCLEOTIDE SEQUENCE [LARGE SCALE GENOMIC DNA]</scope>
    <source>
        <strain evidence="3">English Channel 673</strain>
    </source>
</reference>
<accession>A0AB32ZUG6</accession>
<dbReference type="KEGG" id="amg:AMEC673_00460"/>
<evidence type="ECO:0000313" key="2">
    <source>
        <dbReference type="EMBL" id="AFT72798.1"/>
    </source>
</evidence>
<dbReference type="EMBL" id="CP003844">
    <property type="protein sequence ID" value="AFT72798.1"/>
    <property type="molecule type" value="Genomic_DNA"/>
</dbReference>
<organism evidence="2 3">
    <name type="scientific">Alteromonas macleodii (strain English Channel 673)</name>
    <dbReference type="NCBI Taxonomy" id="1004788"/>
    <lineage>
        <taxon>Bacteria</taxon>
        <taxon>Pseudomonadati</taxon>
        <taxon>Pseudomonadota</taxon>
        <taxon>Gammaproteobacteria</taxon>
        <taxon>Alteromonadales</taxon>
        <taxon>Alteromonadaceae</taxon>
        <taxon>Alteromonas/Salinimonas group</taxon>
        <taxon>Alteromonas</taxon>
    </lineage>
</organism>
<dbReference type="Proteomes" id="UP000006296">
    <property type="component" value="Chromosome"/>
</dbReference>
<dbReference type="AlphaFoldDB" id="A0AB32ZUG6"/>
<gene>
    <name evidence="2" type="ordered locus">AMEC673_00460</name>
</gene>
<evidence type="ECO:0000313" key="3">
    <source>
        <dbReference type="Proteomes" id="UP000006296"/>
    </source>
</evidence>
<evidence type="ECO:0000256" key="1">
    <source>
        <dbReference type="SAM" id="SignalP"/>
    </source>
</evidence>
<feature type="signal peptide" evidence="1">
    <location>
        <begin position="1"/>
        <end position="34"/>
    </location>
</feature>
<sequence>MKITGIKVNRILKKHFALSAALALFSLTSGHAMAQLDKKKVERIDVVGQKTTPQLVTAFEQERFAFLELYNEINNVAKFDMICHRSKPTGSQIVRKHCEPRYLKSYRAMMIQKASNTSTSDNTYINFGLLPHDDDIKFLTKNTREENHDHLAALIATHPELWESFKKLDAIHRKIKQREEGN</sequence>
<keyword evidence="1" id="KW-0732">Signal</keyword>
<protein>
    <recommendedName>
        <fullName evidence="4">DUF4142 domain-containing protein</fullName>
    </recommendedName>
</protein>
<feature type="chain" id="PRO_5044193937" description="DUF4142 domain-containing protein" evidence="1">
    <location>
        <begin position="35"/>
        <end position="182"/>
    </location>
</feature>